<feature type="region of interest" description="Disordered" evidence="1">
    <location>
        <begin position="249"/>
        <end position="302"/>
    </location>
</feature>
<feature type="compositionally biased region" description="Basic and acidic residues" evidence="1">
    <location>
        <begin position="271"/>
        <end position="299"/>
    </location>
</feature>
<feature type="region of interest" description="Disordered" evidence="1">
    <location>
        <begin position="174"/>
        <end position="232"/>
    </location>
</feature>
<protein>
    <submittedName>
        <fullName evidence="2">ACH96189.1 lef-3-like protein</fullName>
    </submittedName>
</protein>
<feature type="compositionally biased region" description="Gly residues" evidence="1">
    <location>
        <begin position="177"/>
        <end position="191"/>
    </location>
</feature>
<evidence type="ECO:0000256" key="1">
    <source>
        <dbReference type="SAM" id="MobiDB-lite"/>
    </source>
</evidence>
<feature type="compositionally biased region" description="Polar residues" evidence="1">
    <location>
        <begin position="218"/>
        <end position="232"/>
    </location>
</feature>
<dbReference type="OrthoDB" id="38207at10239"/>
<organism evidence="2 3">
    <name type="scientific">Kallithea virus</name>
    <dbReference type="NCBI Taxonomy" id="1654582"/>
    <lineage>
        <taxon>Viruses</taxon>
        <taxon>Viruses incertae sedis</taxon>
        <taxon>Naldaviricetes</taxon>
        <taxon>Lefavirales</taxon>
        <taxon>Nudiviridae</taxon>
        <taxon>Alphanudivirus</taxon>
        <taxon>Alphanudivirus dromelanogasteris</taxon>
    </lineage>
</organism>
<dbReference type="RefSeq" id="YP_009345991.1">
    <property type="nucleotide sequence ID" value="NC_033829.1"/>
</dbReference>
<dbReference type="KEGG" id="vg:31079598"/>
<sequence length="363" mass="40592">MSHHNYRKLKTELTNQRNIRNINIAQTIIPLSKTDRVSVNAVMHKSLNGNILIGLNKSNMPTQAWRDIDGILPIRSKLIKSDKIRSVVASIRPRHLYLNDGELLRPISTLDIGQLHLYTDKTLMDVLHDIKMDALATLIPTTSPSPSSSYITKVLTPLSNFHLPSTSVEIVLNGDGYDNGSGGSSGDGDGGNNDTDVAKSLQKISPEESLPTLLTTSQLSMPVQSRASSSPSVDIISQNLTIPNVIRHTKTVDDDGNGHCRCSSNGTTNNKIDEKRKSKVDLEHTEPSNDEKQQDRPPTYKDFCIMQPNLTKREYNAFCKQFHRQLAIREKQQQQQKQQQQRRQSNNNTVGAKSNLRIKKNNL</sequence>
<reference evidence="3" key="1">
    <citation type="submission" date="2016-04" db="EMBL/GenBank/DDBJ databases">
        <title>The complete genome of Kallithea virus.</title>
        <authorList>
            <consortium name="DrosEU Consortium"/>
            <person name="Obbard D.J."/>
            <person name="Serga S."/>
            <person name="Kozeretska I."/>
            <person name="Waldron F.M."/>
            <person name="Webster C.L."/>
            <person name="Staubach F."/>
        </authorList>
    </citation>
    <scope>NUCLEOTIDE SEQUENCE [LARGE SCALE GENOMIC DNA]</scope>
</reference>
<accession>A0A1S5VG31</accession>
<feature type="compositionally biased region" description="Low complexity" evidence="1">
    <location>
        <begin position="207"/>
        <end position="217"/>
    </location>
</feature>
<dbReference type="Proteomes" id="UP000204438">
    <property type="component" value="Segment"/>
</dbReference>
<feature type="compositionally biased region" description="Low complexity" evidence="1">
    <location>
        <begin position="333"/>
        <end position="344"/>
    </location>
</feature>
<evidence type="ECO:0000313" key="3">
    <source>
        <dbReference type="Proteomes" id="UP000204438"/>
    </source>
</evidence>
<feature type="region of interest" description="Disordered" evidence="1">
    <location>
        <begin position="330"/>
        <end position="363"/>
    </location>
</feature>
<keyword evidence="3" id="KW-1185">Reference proteome</keyword>
<evidence type="ECO:0000313" key="2">
    <source>
        <dbReference type="EMBL" id="AQN78596.1"/>
    </source>
</evidence>
<dbReference type="EMBL" id="KX130344">
    <property type="protein sequence ID" value="AQN78596.1"/>
    <property type="molecule type" value="Genomic_DNA"/>
</dbReference>
<proteinExistence type="predicted"/>
<dbReference type="GeneID" id="31079598"/>
<name>A0A1S5VG31_9VIRU</name>